<organism evidence="1 2">
    <name type="scientific">Salmonella phage vB_SenM-1</name>
    <dbReference type="NCBI Taxonomy" id="2732255"/>
    <lineage>
        <taxon>Viruses</taxon>
        <taxon>Duplodnaviria</taxon>
        <taxon>Heunggongvirae</taxon>
        <taxon>Uroviricota</taxon>
        <taxon>Caudoviricetes</taxon>
        <taxon>Rosemountvirus</taxon>
        <taxon>Rosemountvirus SE13</taxon>
    </lineage>
</organism>
<accession>A0A6M4BEJ1</accession>
<reference evidence="2" key="1">
    <citation type="submission" date="2020-02" db="EMBL/GenBank/DDBJ databases">
        <title>A series of three bacteriophages infecting Salmonella enterica strains and being potentially suitable for phage therapy.</title>
        <authorList>
            <person name="Kosznik-Kwasnicka K."/>
            <person name="Cieminska K."/>
            <person name="Grabski M."/>
            <person name="Grabowski L."/>
            <person name="Jurczak-Kurek A."/>
            <person name="Wegrzyn G."/>
            <person name="Wegrzyn A."/>
        </authorList>
    </citation>
    <scope>NUCLEOTIDE SEQUENCE [LARGE SCALE GENOMIC DNA]</scope>
</reference>
<dbReference type="Proteomes" id="UP000503581">
    <property type="component" value="Genome"/>
</dbReference>
<sequence length="40" mass="4698">MVFWRIFFDTRRVQVIHNNSGAETPQLRLYLLCAFATPSV</sequence>
<name>A0A6M4BEJ1_9CAUD</name>
<protein>
    <submittedName>
        <fullName evidence="1">Uncharacterized protein</fullName>
    </submittedName>
</protein>
<dbReference type="EMBL" id="MT012730">
    <property type="protein sequence ID" value="QJQ40006.1"/>
    <property type="molecule type" value="Genomic_DNA"/>
</dbReference>
<proteinExistence type="predicted"/>
<evidence type="ECO:0000313" key="2">
    <source>
        <dbReference type="Proteomes" id="UP000503581"/>
    </source>
</evidence>
<gene>
    <name evidence="1" type="ORF">vBSenM1_06</name>
</gene>
<evidence type="ECO:0000313" key="1">
    <source>
        <dbReference type="EMBL" id="QJQ40006.1"/>
    </source>
</evidence>